<keyword evidence="1" id="KW-0732">Signal</keyword>
<dbReference type="PANTHER" id="PTHR35585:SF1">
    <property type="entry name" value="HHE DOMAIN PROTEIN (AFU_ORTHOLOGUE AFUA_4G00730)"/>
    <property type="match status" value="1"/>
</dbReference>
<dbReference type="EMBL" id="CADCUX010000403">
    <property type="protein sequence ID" value="CAA9419309.1"/>
    <property type="molecule type" value="Genomic_DNA"/>
</dbReference>
<organism evidence="3">
    <name type="scientific">uncultured Ramlibacter sp</name>
    <dbReference type="NCBI Taxonomy" id="260755"/>
    <lineage>
        <taxon>Bacteria</taxon>
        <taxon>Pseudomonadati</taxon>
        <taxon>Pseudomonadota</taxon>
        <taxon>Betaproteobacteria</taxon>
        <taxon>Burkholderiales</taxon>
        <taxon>Comamonadaceae</taxon>
        <taxon>Ramlibacter</taxon>
        <taxon>environmental samples</taxon>
    </lineage>
</organism>
<feature type="chain" id="PRO_5026887895" evidence="1">
    <location>
        <begin position="28"/>
        <end position="186"/>
    </location>
</feature>
<dbReference type="Pfam" id="PF01814">
    <property type="entry name" value="Hemerythrin"/>
    <property type="match status" value="1"/>
</dbReference>
<feature type="signal peptide" evidence="1">
    <location>
        <begin position="1"/>
        <end position="27"/>
    </location>
</feature>
<proteinExistence type="predicted"/>
<gene>
    <name evidence="3" type="ORF">AVDCRST_MAG51-1909</name>
</gene>
<dbReference type="InterPro" id="IPR012312">
    <property type="entry name" value="Hemerythrin-like"/>
</dbReference>
<reference evidence="3" key="1">
    <citation type="submission" date="2020-02" db="EMBL/GenBank/DDBJ databases">
        <authorList>
            <person name="Meier V. D."/>
        </authorList>
    </citation>
    <scope>NUCLEOTIDE SEQUENCE</scope>
    <source>
        <strain evidence="3">AVDCRST_MAG51</strain>
    </source>
</reference>
<feature type="domain" description="Hemerythrin-like" evidence="2">
    <location>
        <begin position="40"/>
        <end position="155"/>
    </location>
</feature>
<sequence>MISVPSNRRLVLATFAASLLPMREAVAQTAAAGGDWFAMIQQHHALVAKTFDRLLASQKATYLARERLVRTLNYQLTAHSVAEENVIYPAIAMAGLRPESDKLYMDQAHTKVMNSTLELQTAMKDKGNWMQPATTLRDAVLKHAKDDEEGRLYPQLRSKLTAAENALLTANYQREFNSVKPVQVAA</sequence>
<protein>
    <submittedName>
        <fullName evidence="3">Hemerythrin domain protein</fullName>
    </submittedName>
</protein>
<dbReference type="AlphaFoldDB" id="A0A6J4PM85"/>
<dbReference type="PANTHER" id="PTHR35585">
    <property type="entry name" value="HHE DOMAIN PROTEIN (AFU_ORTHOLOGUE AFUA_4G00730)"/>
    <property type="match status" value="1"/>
</dbReference>
<accession>A0A6J4PM85</accession>
<evidence type="ECO:0000256" key="1">
    <source>
        <dbReference type="SAM" id="SignalP"/>
    </source>
</evidence>
<name>A0A6J4PM85_9BURK</name>
<evidence type="ECO:0000259" key="2">
    <source>
        <dbReference type="Pfam" id="PF01814"/>
    </source>
</evidence>
<evidence type="ECO:0000313" key="3">
    <source>
        <dbReference type="EMBL" id="CAA9419309.1"/>
    </source>
</evidence>
<dbReference type="Gene3D" id="1.20.120.520">
    <property type="entry name" value="nmb1532 protein domain like"/>
    <property type="match status" value="1"/>
</dbReference>